<evidence type="ECO:0000313" key="2">
    <source>
        <dbReference type="EMBL" id="NUB46214.1"/>
    </source>
</evidence>
<comment type="caution">
    <text evidence="2">The sequence shown here is derived from an EMBL/GenBank/DDBJ whole genome shotgun (WGS) entry which is preliminary data.</text>
</comment>
<organism evidence="2 3">
    <name type="scientific">Fertoeibacter niger</name>
    <dbReference type="NCBI Taxonomy" id="2656921"/>
    <lineage>
        <taxon>Bacteria</taxon>
        <taxon>Pseudomonadati</taxon>
        <taxon>Pseudomonadota</taxon>
        <taxon>Alphaproteobacteria</taxon>
        <taxon>Rhodobacterales</taxon>
        <taxon>Paracoccaceae</taxon>
        <taxon>Fertoeibacter</taxon>
    </lineage>
</organism>
<gene>
    <name evidence="2" type="ORF">GEU84_017615</name>
</gene>
<evidence type="ECO:0000313" key="3">
    <source>
        <dbReference type="Proteomes" id="UP000484076"/>
    </source>
</evidence>
<feature type="compositionally biased region" description="Basic and acidic residues" evidence="1">
    <location>
        <begin position="405"/>
        <end position="419"/>
    </location>
</feature>
<name>A0A8X8H4H8_9RHOB</name>
<protein>
    <recommendedName>
        <fullName evidence="4">DUF4071 domain-containing protein</fullName>
    </recommendedName>
</protein>
<dbReference type="RefSeq" id="WP_174539962.1">
    <property type="nucleotide sequence ID" value="NZ_WHUT02000012.1"/>
</dbReference>
<evidence type="ECO:0000256" key="1">
    <source>
        <dbReference type="SAM" id="MobiDB-lite"/>
    </source>
</evidence>
<dbReference type="EMBL" id="WHUT02000012">
    <property type="protein sequence ID" value="NUB46214.1"/>
    <property type="molecule type" value="Genomic_DNA"/>
</dbReference>
<reference evidence="2" key="1">
    <citation type="submission" date="2020-05" db="EMBL/GenBank/DDBJ databases">
        <title>Fertoebacter nigrum gen. nov., sp. nov., a new member of the family Rhodobacteraceae.</title>
        <authorList>
            <person name="Szuroczki S."/>
            <person name="Abbaszade G."/>
            <person name="Buni D."/>
            <person name="Schumann P."/>
            <person name="Toth E."/>
        </authorList>
    </citation>
    <scope>NUCLEOTIDE SEQUENCE</scope>
    <source>
        <strain evidence="2">RG-N-1a</strain>
    </source>
</reference>
<dbReference type="AlphaFoldDB" id="A0A8X8H4H8"/>
<feature type="region of interest" description="Disordered" evidence="1">
    <location>
        <begin position="405"/>
        <end position="425"/>
    </location>
</feature>
<accession>A0A8X8H4H8</accession>
<proteinExistence type="predicted"/>
<sequence length="930" mass="101724">MTHLASNSPDSDNSVATVQVKGKKQVMTAHAELVRLIQAALGTHKPDVIREGTATHREILLEAGEEQDCLYLVLDIGQPAFVELALRDMDTPVPLVVERRASPSVIGAREFLLWRSETARRVVDGIPVQLRAEIMGQARVLAIPFEELEAAIIDEAQRRDDPNREIEMRLIGLALTEATELLSRARAVQTSGLQLRLADRLHSYAATARDAAGGRSVVEVDARAMRAYLQKVLREDASEISRTLVEMERSGILETAQFRSRRGEGVACSSAVLVGTDLDWTATGTQTPTRTRSLQVYRVLDWARLELLADLSRGRSMADVGMARSRVRDLIGAGELQVARNIGLELIRHFPKDPLLYYLAALAMARMGATTEALELLSTIPGTVLGTQVTERDFTQFESNLTRDEALDDSGTRHSDWKHRQQPGEPSCRDLVRDIFALFARLEKDTYVAVSARSLEAKGAAIRSHNIYRALSDWLPDDYYTAVNAATMALLAGQKDAARSYAERALRSAEAETSFWAIATRLEAFAVLGHCDEAMTVAKTLIDPVKRTSFQLGELASLRRQLDLLALVRPGIDRILGTLPKTPVAVFTGHLMPLDMPAEVVRNHAASLTTALAAAIGPEPVAHLFTGLARGSDLLIVQAARKLNPSVAVHGVLAFEPDEFMRQSVSEDCFAGSGRDWVKDYSTELGRLSSLRVIWGGAMLRADTWSALVVANWVMAGLGKLFTDRYAIRDCHFLAVTSGGEAEFAEGTVATVLDWERNGIAATLIDCPWRVPAPVSRLARKPLPWAIHAVVTDLSGDAGSDTFREIRALSDSGCRLLPVAGGFHLEWALGSDALDALAAIATRTDLRCVADYLYAPNGAIRHEDAVDIGEAHSIPGGRLLLSERLAAIVRFRFGLRYTLIPAGIRARNRKAKALDRAIAPSVIMYKMVRA</sequence>
<keyword evidence="3" id="KW-1185">Reference proteome</keyword>
<dbReference type="Proteomes" id="UP000484076">
    <property type="component" value="Unassembled WGS sequence"/>
</dbReference>
<evidence type="ECO:0008006" key="4">
    <source>
        <dbReference type="Google" id="ProtNLM"/>
    </source>
</evidence>